<evidence type="ECO:0000313" key="1">
    <source>
        <dbReference type="EMBL" id="KAI4295268.1"/>
    </source>
</evidence>
<dbReference type="EMBL" id="CM039439">
    <property type="protein sequence ID" value="KAI4295268.1"/>
    <property type="molecule type" value="Genomic_DNA"/>
</dbReference>
<sequence length="69" mass="7728">MMCCARETQERIFALSLSLSTIYWHCSTSVLSPSAHIPIICSPRQDLLLGDVLKLEEHAPATYPQLNNI</sequence>
<organism evidence="1 2">
    <name type="scientific">Bauhinia variegata</name>
    <name type="common">Purple orchid tree</name>
    <name type="synonym">Phanera variegata</name>
    <dbReference type="NCBI Taxonomy" id="167791"/>
    <lineage>
        <taxon>Eukaryota</taxon>
        <taxon>Viridiplantae</taxon>
        <taxon>Streptophyta</taxon>
        <taxon>Embryophyta</taxon>
        <taxon>Tracheophyta</taxon>
        <taxon>Spermatophyta</taxon>
        <taxon>Magnoliopsida</taxon>
        <taxon>eudicotyledons</taxon>
        <taxon>Gunneridae</taxon>
        <taxon>Pentapetalae</taxon>
        <taxon>rosids</taxon>
        <taxon>fabids</taxon>
        <taxon>Fabales</taxon>
        <taxon>Fabaceae</taxon>
        <taxon>Cercidoideae</taxon>
        <taxon>Cercideae</taxon>
        <taxon>Bauhiniinae</taxon>
        <taxon>Bauhinia</taxon>
    </lineage>
</organism>
<evidence type="ECO:0000313" key="2">
    <source>
        <dbReference type="Proteomes" id="UP000828941"/>
    </source>
</evidence>
<reference evidence="1 2" key="1">
    <citation type="journal article" date="2022" name="DNA Res.">
        <title>Chromosomal-level genome assembly of the orchid tree Bauhinia variegata (Leguminosae; Cercidoideae) supports the allotetraploid origin hypothesis of Bauhinia.</title>
        <authorList>
            <person name="Zhong Y."/>
            <person name="Chen Y."/>
            <person name="Zheng D."/>
            <person name="Pang J."/>
            <person name="Liu Y."/>
            <person name="Luo S."/>
            <person name="Meng S."/>
            <person name="Qian L."/>
            <person name="Wei D."/>
            <person name="Dai S."/>
            <person name="Zhou R."/>
        </authorList>
    </citation>
    <scope>NUCLEOTIDE SEQUENCE [LARGE SCALE GENOMIC DNA]</scope>
    <source>
        <strain evidence="1">BV-YZ2020</strain>
    </source>
</reference>
<comment type="caution">
    <text evidence="1">The sequence shown here is derived from an EMBL/GenBank/DDBJ whole genome shotgun (WGS) entry which is preliminary data.</text>
</comment>
<accession>A0ACB9KDL7</accession>
<dbReference type="Proteomes" id="UP000828941">
    <property type="component" value="Chromosome 14"/>
</dbReference>
<name>A0ACB9KDL7_BAUVA</name>
<gene>
    <name evidence="1" type="ORF">L6164_035331</name>
</gene>
<keyword evidence="2" id="KW-1185">Reference proteome</keyword>
<proteinExistence type="predicted"/>
<protein>
    <submittedName>
        <fullName evidence="1">Uncharacterized protein</fullName>
    </submittedName>
</protein>